<reference evidence="3 4" key="1">
    <citation type="submission" date="2018-12" db="EMBL/GenBank/DDBJ databases">
        <authorList>
            <person name="Grouzdev D.S."/>
            <person name="Krutkina M.S."/>
        </authorList>
    </citation>
    <scope>NUCLEOTIDE SEQUENCE [LARGE SCALE GENOMIC DNA]</scope>
    <source>
        <strain evidence="3 4">RmlP026</strain>
    </source>
</reference>
<dbReference type="Gene3D" id="2.40.50.320">
    <property type="entry name" value="Copper binding periplasmic protein CusF"/>
    <property type="match status" value="1"/>
</dbReference>
<keyword evidence="4" id="KW-1185">Reference proteome</keyword>
<organism evidence="3 4">
    <name type="scientific">Lichenibacterium minor</name>
    <dbReference type="NCBI Taxonomy" id="2316528"/>
    <lineage>
        <taxon>Bacteria</taxon>
        <taxon>Pseudomonadati</taxon>
        <taxon>Pseudomonadota</taxon>
        <taxon>Alphaproteobacteria</taxon>
        <taxon>Hyphomicrobiales</taxon>
        <taxon>Lichenihabitantaceae</taxon>
        <taxon>Lichenibacterium</taxon>
    </lineage>
</organism>
<dbReference type="InterPro" id="IPR021647">
    <property type="entry name" value="CusF_Ec"/>
</dbReference>
<dbReference type="AlphaFoldDB" id="A0A4Q2U8W2"/>
<dbReference type="InterPro" id="IPR042230">
    <property type="entry name" value="CusF_sf"/>
</dbReference>
<evidence type="ECO:0000313" key="3">
    <source>
        <dbReference type="EMBL" id="RYC31335.1"/>
    </source>
</evidence>
<feature type="signal peptide" evidence="2">
    <location>
        <begin position="1"/>
        <end position="19"/>
    </location>
</feature>
<dbReference type="EMBL" id="QYBB01000015">
    <property type="protein sequence ID" value="RYC31335.1"/>
    <property type="molecule type" value="Genomic_DNA"/>
</dbReference>
<dbReference type="Pfam" id="PF11604">
    <property type="entry name" value="CusF_Ec"/>
    <property type="match status" value="1"/>
</dbReference>
<dbReference type="RefSeq" id="WP_129227618.1">
    <property type="nucleotide sequence ID" value="NZ_QYBB01000015.1"/>
</dbReference>
<name>A0A4Q2U8W2_9HYPH</name>
<feature type="region of interest" description="Disordered" evidence="1">
    <location>
        <begin position="113"/>
        <end position="171"/>
    </location>
</feature>
<evidence type="ECO:0000256" key="2">
    <source>
        <dbReference type="SAM" id="SignalP"/>
    </source>
</evidence>
<evidence type="ECO:0000256" key="1">
    <source>
        <dbReference type="SAM" id="MobiDB-lite"/>
    </source>
</evidence>
<evidence type="ECO:0000313" key="4">
    <source>
        <dbReference type="Proteomes" id="UP000290759"/>
    </source>
</evidence>
<comment type="caution">
    <text evidence="3">The sequence shown here is derived from an EMBL/GenBank/DDBJ whole genome shotgun (WGS) entry which is preliminary data.</text>
</comment>
<gene>
    <name evidence="3" type="ORF">D3273_14570</name>
</gene>
<keyword evidence="2" id="KW-0732">Signal</keyword>
<dbReference type="OrthoDB" id="7371803at2"/>
<protein>
    <submittedName>
        <fullName evidence="3">Copper-binding protein</fullName>
    </submittedName>
</protein>
<feature type="chain" id="PRO_5020857656" evidence="2">
    <location>
        <begin position="20"/>
        <end position="244"/>
    </location>
</feature>
<accession>A0A4Q2U8W2</accession>
<reference evidence="3 4" key="2">
    <citation type="submission" date="2019-02" db="EMBL/GenBank/DDBJ databases">
        <title>'Lichenibacterium ramalinii' gen. nov. sp. nov., 'Lichenibacterium minor' gen. nov. sp. nov.</title>
        <authorList>
            <person name="Pankratov T."/>
        </authorList>
    </citation>
    <scope>NUCLEOTIDE SEQUENCE [LARGE SCALE GENOMIC DNA]</scope>
    <source>
        <strain evidence="3 4">RmlP026</strain>
    </source>
</reference>
<feature type="compositionally biased region" description="Low complexity" evidence="1">
    <location>
        <begin position="143"/>
        <end position="158"/>
    </location>
</feature>
<proteinExistence type="predicted"/>
<sequence>MRREVFAAALLAFAAPALFEPSRSALAQAARGAPAAFARVRDVMVGRFRDEPLVGDPDRDFAALLAAVDEELVFLSKTQLEYGGDRHLREVAQRVGDDARRSINDLRDWQVRSREASYRAQPDQPPPGSGPLDRQSAADLTRPAAAPSAPPAVAAGVPATPPAAAAPPSSAPLVAGTVKKVDAASGKVTLDHARIPNIDMDAMTMAYRLRDPAALAGLKAGDRVRFSAEAVDGQTLITRIQPAR</sequence>
<dbReference type="Proteomes" id="UP000290759">
    <property type="component" value="Unassembled WGS sequence"/>
</dbReference>